<organism evidence="3 4">
    <name type="scientific">Metabacillus fastidiosus</name>
    <dbReference type="NCBI Taxonomy" id="1458"/>
    <lineage>
        <taxon>Bacteria</taxon>
        <taxon>Bacillati</taxon>
        <taxon>Bacillota</taxon>
        <taxon>Bacilli</taxon>
        <taxon>Bacillales</taxon>
        <taxon>Bacillaceae</taxon>
        <taxon>Metabacillus</taxon>
    </lineage>
</organism>
<keyword evidence="2" id="KW-0472">Membrane</keyword>
<accession>A0ABU6P3G2</accession>
<keyword evidence="3" id="KW-0804">Transcription</keyword>
<dbReference type="Proteomes" id="UP001342826">
    <property type="component" value="Unassembled WGS sequence"/>
</dbReference>
<dbReference type="Pfam" id="PF11772">
    <property type="entry name" value="EpuA"/>
    <property type="match status" value="1"/>
</dbReference>
<proteinExistence type="predicted"/>
<dbReference type="RefSeq" id="WP_328015894.1">
    <property type="nucleotide sequence ID" value="NZ_JARTFS010000020.1"/>
</dbReference>
<keyword evidence="2" id="KW-1133">Transmembrane helix</keyword>
<dbReference type="InterPro" id="IPR024596">
    <property type="entry name" value="RNApol_su_b/EpuA"/>
</dbReference>
<sequence>MSANEKGKLSASKEAEKEKKSSQEKSQLSEIKFLIRSRIRLIPIWLRIVLLLFFMMLSTIFGILIGYGVIGDGDMIDALKSSTWQHIIDLVEKESEE</sequence>
<name>A0ABU6P3G2_9BACI</name>
<evidence type="ECO:0000256" key="2">
    <source>
        <dbReference type="SAM" id="Phobius"/>
    </source>
</evidence>
<gene>
    <name evidence="3" type="ORF">P9271_21635</name>
</gene>
<feature type="compositionally biased region" description="Basic and acidic residues" evidence="1">
    <location>
        <begin position="1"/>
        <end position="23"/>
    </location>
</feature>
<evidence type="ECO:0000313" key="4">
    <source>
        <dbReference type="Proteomes" id="UP001342826"/>
    </source>
</evidence>
<evidence type="ECO:0000313" key="3">
    <source>
        <dbReference type="EMBL" id="MED4403905.1"/>
    </source>
</evidence>
<keyword evidence="2" id="KW-0812">Transmembrane</keyword>
<feature type="region of interest" description="Disordered" evidence="1">
    <location>
        <begin position="1"/>
        <end position="28"/>
    </location>
</feature>
<evidence type="ECO:0000256" key="1">
    <source>
        <dbReference type="SAM" id="MobiDB-lite"/>
    </source>
</evidence>
<feature type="transmembrane region" description="Helical" evidence="2">
    <location>
        <begin position="44"/>
        <end position="70"/>
    </location>
</feature>
<dbReference type="GO" id="GO:0000428">
    <property type="term" value="C:DNA-directed RNA polymerase complex"/>
    <property type="evidence" value="ECO:0007669"/>
    <property type="project" value="UniProtKB-KW"/>
</dbReference>
<reference evidence="3 4" key="1">
    <citation type="submission" date="2023-03" db="EMBL/GenBank/DDBJ databases">
        <title>Bacillus Genome Sequencing.</title>
        <authorList>
            <person name="Dunlap C."/>
        </authorList>
    </citation>
    <scope>NUCLEOTIDE SEQUENCE [LARGE SCALE GENOMIC DNA]</scope>
    <source>
        <strain evidence="3 4">NRS-1717</strain>
    </source>
</reference>
<dbReference type="EMBL" id="JARTFS010000020">
    <property type="protein sequence ID" value="MED4403905.1"/>
    <property type="molecule type" value="Genomic_DNA"/>
</dbReference>
<comment type="caution">
    <text evidence="3">The sequence shown here is derived from an EMBL/GenBank/DDBJ whole genome shotgun (WGS) entry which is preliminary data.</text>
</comment>
<keyword evidence="3" id="KW-0240">DNA-directed RNA polymerase</keyword>
<keyword evidence="4" id="KW-1185">Reference proteome</keyword>
<protein>
    <submittedName>
        <fullName evidence="3">DNA-directed RNA polymerase subunit beta</fullName>
    </submittedName>
</protein>